<name>A0A817XDU1_9BILA</name>
<accession>A0A817XDU1</accession>
<protein>
    <submittedName>
        <fullName evidence="2">Uncharacterized protein</fullName>
    </submittedName>
</protein>
<comment type="caution">
    <text evidence="2">The sequence shown here is derived from an EMBL/GenBank/DDBJ whole genome shotgun (WGS) entry which is preliminary data.</text>
</comment>
<dbReference type="AlphaFoldDB" id="A0A817XDU1"/>
<keyword evidence="1" id="KW-0812">Transmembrane</keyword>
<evidence type="ECO:0000313" key="2">
    <source>
        <dbReference type="EMBL" id="CAF3366840.1"/>
    </source>
</evidence>
<dbReference type="Proteomes" id="UP000663872">
    <property type="component" value="Unassembled WGS sequence"/>
</dbReference>
<evidence type="ECO:0000256" key="1">
    <source>
        <dbReference type="SAM" id="Phobius"/>
    </source>
</evidence>
<dbReference type="EMBL" id="CAJNYT010000715">
    <property type="protein sequence ID" value="CAF3366840.1"/>
    <property type="molecule type" value="Genomic_DNA"/>
</dbReference>
<feature type="transmembrane region" description="Helical" evidence="1">
    <location>
        <begin position="75"/>
        <end position="101"/>
    </location>
</feature>
<keyword evidence="1" id="KW-1133">Transmembrane helix</keyword>
<evidence type="ECO:0000313" key="3">
    <source>
        <dbReference type="Proteomes" id="UP000663872"/>
    </source>
</evidence>
<keyword evidence="1" id="KW-0472">Membrane</keyword>
<reference evidence="2" key="1">
    <citation type="submission" date="2021-02" db="EMBL/GenBank/DDBJ databases">
        <authorList>
            <person name="Nowell W R."/>
        </authorList>
    </citation>
    <scope>NUCLEOTIDE SEQUENCE</scope>
</reference>
<organism evidence="2 3">
    <name type="scientific">Rotaria socialis</name>
    <dbReference type="NCBI Taxonomy" id="392032"/>
    <lineage>
        <taxon>Eukaryota</taxon>
        <taxon>Metazoa</taxon>
        <taxon>Spiralia</taxon>
        <taxon>Gnathifera</taxon>
        <taxon>Rotifera</taxon>
        <taxon>Eurotatoria</taxon>
        <taxon>Bdelloidea</taxon>
        <taxon>Philodinida</taxon>
        <taxon>Philodinidae</taxon>
        <taxon>Rotaria</taxon>
    </lineage>
</organism>
<sequence>MNRTLSNLKISSFYDVNHLQKYELCRKESPCYLLSPPPRPPSIPELFLTTTCKLSSSSSSTLTNLRQRSTTDSSYLTIISIILGILIALTSTCLILFLLGVKFRFHYKLKYRHRRTTDVNSVNSSIRETNNSDVTFIKATNTNGNFGSNSSNGGADGCTSFSSVLPIAYECSTPLTTTTMANNQYPSLTMTNNSNLSLHMIHSQQYRTSNETSLSHLDMANNQYPSLTMTNNSNLSLHMIHSQQYRTSNETSLSHLDSTNIYEEIRPPFDRHSCCCCCSCTLAHYQKQHCISSNHQLTPHYYTCEPQQPSSNIVCQTCLIESFHRKQNSTLTMNCVCRNFFVPIK</sequence>
<proteinExistence type="predicted"/>
<gene>
    <name evidence="2" type="ORF">GRG538_LOCUS6950</name>
</gene>